<evidence type="ECO:0000256" key="5">
    <source>
        <dbReference type="ARBA" id="ARBA00022884"/>
    </source>
</evidence>
<dbReference type="PANTHER" id="PTHR10741">
    <property type="entry name" value="TRANSLIN AND TRANSLIN ASSOCIATED PROTEIN X"/>
    <property type="match status" value="1"/>
</dbReference>
<dbReference type="GeneID" id="87957808"/>
<evidence type="ECO:0000256" key="7">
    <source>
        <dbReference type="ARBA" id="ARBA00023242"/>
    </source>
</evidence>
<dbReference type="CDD" id="cd14819">
    <property type="entry name" value="Translin"/>
    <property type="match status" value="1"/>
</dbReference>
<keyword evidence="6" id="KW-0238">DNA-binding</keyword>
<protein>
    <recommendedName>
        <fullName evidence="10">Translin</fullName>
    </recommendedName>
</protein>
<evidence type="ECO:0000256" key="6">
    <source>
        <dbReference type="ARBA" id="ARBA00023125"/>
    </source>
</evidence>
<proteinExistence type="inferred from homology"/>
<reference evidence="8 9" key="1">
    <citation type="submission" date="2024-01" db="EMBL/GenBank/DDBJ databases">
        <title>Comparative genomics of Cryptococcus and Kwoniella reveals pathogenesis evolution and contrasting modes of karyotype evolution via chromosome fusion or intercentromeric recombination.</title>
        <authorList>
            <person name="Coelho M.A."/>
            <person name="David-Palma M."/>
            <person name="Shea T."/>
            <person name="Bowers K."/>
            <person name="McGinley-Smith S."/>
            <person name="Mohammad A.W."/>
            <person name="Gnirke A."/>
            <person name="Yurkov A.M."/>
            <person name="Nowrousian M."/>
            <person name="Sun S."/>
            <person name="Cuomo C.A."/>
            <person name="Heitman J."/>
        </authorList>
    </citation>
    <scope>NUCLEOTIDE SEQUENCE [LARGE SCALE GENOMIC DNA]</scope>
    <source>
        <strain evidence="8">CBS 11374</strain>
    </source>
</reference>
<evidence type="ECO:0000313" key="9">
    <source>
        <dbReference type="Proteomes" id="UP001329825"/>
    </source>
</evidence>
<name>A0ABZ1D4H0_9TREE</name>
<comment type="similarity">
    <text evidence="3">Belongs to the translin family.</text>
</comment>
<dbReference type="Gene3D" id="1.20.58.200">
    <property type="entry name" value="Translin, domain 2"/>
    <property type="match status" value="1"/>
</dbReference>
<organism evidence="8 9">
    <name type="scientific">Kwoniella shivajii</name>
    <dbReference type="NCBI Taxonomy" id="564305"/>
    <lineage>
        <taxon>Eukaryota</taxon>
        <taxon>Fungi</taxon>
        <taxon>Dikarya</taxon>
        <taxon>Basidiomycota</taxon>
        <taxon>Agaricomycotina</taxon>
        <taxon>Tremellomycetes</taxon>
        <taxon>Tremellales</taxon>
        <taxon>Cryptococcaceae</taxon>
        <taxon>Kwoniella</taxon>
    </lineage>
</organism>
<dbReference type="InterPro" id="IPR016068">
    <property type="entry name" value="Translin_N"/>
</dbReference>
<keyword evidence="4" id="KW-0963">Cytoplasm</keyword>
<dbReference type="RefSeq" id="XP_062793437.1">
    <property type="nucleotide sequence ID" value="XM_062937386.1"/>
</dbReference>
<dbReference type="InterPro" id="IPR033956">
    <property type="entry name" value="Translin"/>
</dbReference>
<dbReference type="EMBL" id="CP141887">
    <property type="protein sequence ID" value="WRT68698.1"/>
    <property type="molecule type" value="Genomic_DNA"/>
</dbReference>
<dbReference type="InterPro" id="IPR002848">
    <property type="entry name" value="Translin_fam"/>
</dbReference>
<evidence type="ECO:0008006" key="10">
    <source>
        <dbReference type="Google" id="ProtNLM"/>
    </source>
</evidence>
<dbReference type="SUPFAM" id="SSF74784">
    <property type="entry name" value="Translin"/>
    <property type="match status" value="1"/>
</dbReference>
<gene>
    <name evidence="8" type="ORF">IL334_005678</name>
</gene>
<evidence type="ECO:0000313" key="8">
    <source>
        <dbReference type="EMBL" id="WRT68698.1"/>
    </source>
</evidence>
<keyword evidence="7" id="KW-0539">Nucleus</keyword>
<sequence length="232" mass="25722">MSVQAGSSSRAQTVSETLSSVIGLLEHDQNLKKAIKESIEPIDDLSRGAITELNKLHSAPFSQHAEICQNAINIIGKTQSLWTDVAKLIPESEFYRYQFALGPTMRALTTSIVLARFILHDDLTPSHTISTVLGLQSESTSVLQLSAEDYLQGVIGAVNELPRLSVNAVTAQNFELPVKIASFVNDIFASYSLLNLRNDALRRKFDSLKYDLKRCEDVVYDLTLRGLTKPRE</sequence>
<keyword evidence="9" id="KW-1185">Reference proteome</keyword>
<dbReference type="Gene3D" id="1.20.58.190">
    <property type="entry name" value="Translin, domain 1"/>
    <property type="match status" value="1"/>
</dbReference>
<dbReference type="InterPro" id="IPR016069">
    <property type="entry name" value="Translin_C"/>
</dbReference>
<evidence type="ECO:0000256" key="4">
    <source>
        <dbReference type="ARBA" id="ARBA00022490"/>
    </source>
</evidence>
<keyword evidence="5" id="KW-0694">RNA-binding</keyword>
<dbReference type="Pfam" id="PF01997">
    <property type="entry name" value="Translin"/>
    <property type="match status" value="1"/>
</dbReference>
<dbReference type="Proteomes" id="UP001329825">
    <property type="component" value="Chromosome 7"/>
</dbReference>
<evidence type="ECO:0000256" key="1">
    <source>
        <dbReference type="ARBA" id="ARBA00004123"/>
    </source>
</evidence>
<dbReference type="InterPro" id="IPR036081">
    <property type="entry name" value="Translin_sf"/>
</dbReference>
<comment type="subcellular location">
    <subcellularLocation>
        <location evidence="2">Cytoplasm</location>
    </subcellularLocation>
    <subcellularLocation>
        <location evidence="1">Nucleus</location>
    </subcellularLocation>
</comment>
<evidence type="ECO:0000256" key="2">
    <source>
        <dbReference type="ARBA" id="ARBA00004496"/>
    </source>
</evidence>
<evidence type="ECO:0000256" key="3">
    <source>
        <dbReference type="ARBA" id="ARBA00005902"/>
    </source>
</evidence>
<accession>A0ABZ1D4H0</accession>